<organism evidence="2 3">
    <name type="scientific">Blastococcus mobilis</name>
    <dbReference type="NCBI Taxonomy" id="1938746"/>
    <lineage>
        <taxon>Bacteria</taxon>
        <taxon>Bacillati</taxon>
        <taxon>Actinomycetota</taxon>
        <taxon>Actinomycetes</taxon>
        <taxon>Geodermatophilales</taxon>
        <taxon>Geodermatophilaceae</taxon>
        <taxon>Blastococcus</taxon>
    </lineage>
</organism>
<proteinExistence type="predicted"/>
<dbReference type="Proteomes" id="UP000198403">
    <property type="component" value="Unassembled WGS sequence"/>
</dbReference>
<evidence type="ECO:0000313" key="2">
    <source>
        <dbReference type="EMBL" id="SNR92509.1"/>
    </source>
</evidence>
<feature type="transmembrane region" description="Helical" evidence="1">
    <location>
        <begin position="319"/>
        <end position="340"/>
    </location>
</feature>
<feature type="transmembrane region" description="Helical" evidence="1">
    <location>
        <begin position="226"/>
        <end position="250"/>
    </location>
</feature>
<feature type="transmembrane region" description="Helical" evidence="1">
    <location>
        <begin position="203"/>
        <end position="219"/>
    </location>
</feature>
<dbReference type="AlphaFoldDB" id="A0A239AAF8"/>
<sequence>MRHGASTVEWGVASPAVRDLEPAPSPGSSARRLLVPLCLVVVLARATYVLRPLRNDEGGYLLIARQWHTGGEFMYGDYFVDRPPLLMLIFKIASLTEWDQAIRVLAIPFVLLFVVAGWRAGTLLGGPAGGRWAAVVAAGIMCSPALAAEQSDGELFGASLVMAALALALSAWHADSRRARLWWAIAAGAVAAAAPLIKQSLLEGLLLLAGLVLAGWWGRDADRRRAFLVGGAGLVGALLPCALAALWLMAARIAPEDAWHDLVGSRGVAFDALWSTSPGDSIRRIGQLLVLGTVTGLLPVVLTWLLDARRGPGRGSVEAKLITLLLVFGIVGIASGGAYWPPYLLQLAPAAVLAAGALAPSVSAPGAWMRGFSRMIAAAALGGTLVSGVVYATDPSAWSSQRLGEWLADSKAASDTGFVAYGFPSVLEAADMPSSYPHLWSAAMRTLDPEQTRLRATLAGPRAPAWIVQVNGFDAWGIDDGSRLRDLIRQRYRVAAEVCGHVVWLRQDVTRELAAPPRC</sequence>
<evidence type="ECO:0000313" key="3">
    <source>
        <dbReference type="Proteomes" id="UP000198403"/>
    </source>
</evidence>
<keyword evidence="1" id="KW-1133">Transmembrane helix</keyword>
<feature type="transmembrane region" description="Helical" evidence="1">
    <location>
        <begin position="101"/>
        <end position="120"/>
    </location>
</feature>
<evidence type="ECO:0000256" key="1">
    <source>
        <dbReference type="SAM" id="Phobius"/>
    </source>
</evidence>
<feature type="transmembrane region" description="Helical" evidence="1">
    <location>
        <begin position="375"/>
        <end position="393"/>
    </location>
</feature>
<feature type="transmembrane region" description="Helical" evidence="1">
    <location>
        <begin position="155"/>
        <end position="174"/>
    </location>
</feature>
<keyword evidence="1" id="KW-0472">Membrane</keyword>
<gene>
    <name evidence="2" type="ORF">SAMN06272737_14030</name>
</gene>
<dbReference type="EMBL" id="FZNO01000040">
    <property type="protein sequence ID" value="SNR92509.1"/>
    <property type="molecule type" value="Genomic_DNA"/>
</dbReference>
<reference evidence="2 3" key="1">
    <citation type="submission" date="2017-06" db="EMBL/GenBank/DDBJ databases">
        <authorList>
            <person name="Kim H.J."/>
            <person name="Triplett B.A."/>
        </authorList>
    </citation>
    <scope>NUCLEOTIDE SEQUENCE [LARGE SCALE GENOMIC DNA]</scope>
    <source>
        <strain evidence="2 3">DSM 44272</strain>
    </source>
</reference>
<keyword evidence="1" id="KW-0812">Transmembrane</keyword>
<feature type="transmembrane region" description="Helical" evidence="1">
    <location>
        <begin position="346"/>
        <end position="368"/>
    </location>
</feature>
<keyword evidence="3" id="KW-1185">Reference proteome</keyword>
<evidence type="ECO:0008006" key="4">
    <source>
        <dbReference type="Google" id="ProtNLM"/>
    </source>
</evidence>
<feature type="transmembrane region" description="Helical" evidence="1">
    <location>
        <begin position="181"/>
        <end position="197"/>
    </location>
</feature>
<name>A0A239AAF8_9ACTN</name>
<feature type="transmembrane region" description="Helical" evidence="1">
    <location>
        <begin position="285"/>
        <end position="307"/>
    </location>
</feature>
<accession>A0A239AAF8</accession>
<protein>
    <recommendedName>
        <fullName evidence="4">4-amino-4-deoxy-L-arabinose transferase</fullName>
    </recommendedName>
</protein>